<dbReference type="InterPro" id="IPR027405">
    <property type="entry name" value="YidB-like"/>
</dbReference>
<sequence>MLPCCRGGKVAVTAVISGRCVASLRFLRIARATINDQHRVLSHKATASAGILPVRPDDSVRRGPGPSIHLATSLEKDMAAIEAPATALEQFLIATLYDGSQVGAAVEQLRQAGLGDKVDSWLSTGENLPVTADELGKALSDSVGRIAALTGLGADEVAQKIAAVLPPAVDAVSPNGELVS</sequence>
<reference evidence="1 2" key="1">
    <citation type="submission" date="2019-11" db="EMBL/GenBank/DDBJ databases">
        <title>Streptomyces typhae sp. nov., a novel endophytic actinomycete isolated from the root of cattail pollen (Typha angustifolia L.).</title>
        <authorList>
            <person name="Peng C."/>
        </authorList>
    </citation>
    <scope>NUCLEOTIDE SEQUENCE [LARGE SCALE GENOMIC DNA]</scope>
    <source>
        <strain evidence="2">p1417</strain>
    </source>
</reference>
<evidence type="ECO:0000313" key="2">
    <source>
        <dbReference type="Proteomes" id="UP000483802"/>
    </source>
</evidence>
<comment type="caution">
    <text evidence="1">The sequence shown here is derived from an EMBL/GenBank/DDBJ whole genome shotgun (WGS) entry which is preliminary data.</text>
</comment>
<dbReference type="Gene3D" id="1.10.10.690">
    <property type="entry name" value="YidB-like"/>
    <property type="match status" value="1"/>
</dbReference>
<name>A0A6L6X0M2_9ACTN</name>
<keyword evidence="2" id="KW-1185">Reference proteome</keyword>
<evidence type="ECO:0000313" key="1">
    <source>
        <dbReference type="EMBL" id="MVO87323.1"/>
    </source>
</evidence>
<dbReference type="InterPro" id="IPR045372">
    <property type="entry name" value="YidB"/>
</dbReference>
<dbReference type="EMBL" id="WPNZ01000012">
    <property type="protein sequence ID" value="MVO87323.1"/>
    <property type="molecule type" value="Genomic_DNA"/>
</dbReference>
<dbReference type="Pfam" id="PF20159">
    <property type="entry name" value="YidB"/>
    <property type="match status" value="1"/>
</dbReference>
<accession>A0A6L6X0M2</accession>
<gene>
    <name evidence="1" type="ORF">GPA10_21795</name>
</gene>
<proteinExistence type="predicted"/>
<dbReference type="Proteomes" id="UP000483802">
    <property type="component" value="Unassembled WGS sequence"/>
</dbReference>
<dbReference type="AlphaFoldDB" id="A0A6L6X0M2"/>
<organism evidence="1 2">
    <name type="scientific">Streptomyces typhae</name>
    <dbReference type="NCBI Taxonomy" id="2681492"/>
    <lineage>
        <taxon>Bacteria</taxon>
        <taxon>Bacillati</taxon>
        <taxon>Actinomycetota</taxon>
        <taxon>Actinomycetes</taxon>
        <taxon>Kitasatosporales</taxon>
        <taxon>Streptomycetaceae</taxon>
        <taxon>Streptomyces</taxon>
    </lineage>
</organism>
<dbReference type="SUPFAM" id="SSF140804">
    <property type="entry name" value="YidB-like"/>
    <property type="match status" value="1"/>
</dbReference>
<protein>
    <submittedName>
        <fullName evidence="1">DUF937 domain-containing protein</fullName>
    </submittedName>
</protein>